<keyword evidence="3" id="KW-1133">Transmembrane helix</keyword>
<sequence length="1723" mass="192447">MKFGCVYDLHSTIPELFQGIPTEGFASSAASTTTPSQKHRTSSKLAIQKALGKSSNIAHSFSTHYQAYNIDEARNLRNQQPVQPIKVGLDCTSHSKNSSATSPLVEVNQGKECPDKSVVERVSQSPKVNVANPEGGTKAVEKVSMKENVSTVPKIRWGDLEDIALIQDEYFEDTNNSAKDKHGEVVDGGSQEHGHAVKPDESVLHASPYASLLEGQAMATSKDVEQLPDGMVSSDVHEESGKNTMKNVNEIPSEDVEVVKAHPDGALGNLRENHDGGAKKMESEALVDLGPNNTSIENSLSSPVQGIVRHVLQDLHGNSENRILNSSEVPVSNVNMGIIVGLGDSILLPGQSGGVKVSVDASVTTALEDQRGLQDGATDGAEFGEGEPGESKERFRQRLWCFLFENLNRAVDELYLLCELECDMEQMNEAILVLEEATSDFRELKSRVEHFENTKRSSSHLPKDGTPLTLKADHRRPHALSWEVRRMTTSPHRAEILSSSLEAFKKIQLERAGKYVAKDAKDMIFSNSTHQIPSSSREMDNVSSNAGEPGINLEKQTDVLDLRDANREKQKMEPTRRSKAHLVQMGRVSSQNLCASTVGKCKREPLEPITETEKQLPKRDKEFAESKIEKNMKATDMVKKHPPLAEKERQNTAPWKSMDAWKEKRNWNDILKSPMRTSRVSYSPGMSRKGMERARMLRDKLMSPEKKKKSALDMKREAEEKHARALRIRNQLENERVQRLQRTSEKLNRVNEWQAVRNLKLREVMHARLQRSETRHEAYLAQVAKRAGDESSKVNEVRFITSLNEENKKLMLRQKLQDSEMRRAEKLQVMKTKQREDTAREEAVLERRKLLEAEKLQRLAETQRKKEEAQVRREEERKASSAAREAKAVEQLRRKEIRAKAQQEEAELLAQRLAERLSESEQRRKYYLEQIRERASMDFRDQSSPLQRRSLNKEGQTRSISANSGEDCQTSRISGAGDSAVRLVNVTQQHSLKRRIKKIRQRLMALKHEYTEPPVGAENIGIGYRVSVGAARAKIGKWLQDLQRLRQARKEGAASIGLIVGDIIKFLEGKDLELHASRQAGLLDFISSALPASHTSKPEACQVTVYLLRLLRVVLSLPANRSYFLAQNLLPPIIPMLSGSLENYIKVAASSNTGSTNLLSGKTSTDNLESVTEVLDGFLWTVTAIIGHVHFDVRQLQMQDSLMELIVAYQVIHRLRDLFALYDRPQVEGSPFPSSILLSLNLLAVLTSRPGTFSSIDWESCTFRTASGGKIQELEISESPNIGEPSLTINSSGDSRSPPNLHDFAELPANKSVQMSGEKLLSTEVAPSDILVGRPLDEENRERLRGFSLGQDDVDSISQRHPQTLPVETQNIVLDEHAKSLVPQKDEKDSMNDCSEKKRTDELPAYNNPGSRNMVSLKQPIVFLLSAIAETGLVSLPSLLTAVLLQANNRLSSEQARSDLRMEFFHLMSFLLTHCTNKWKAANDQVPCHFQVSNVPPLVYAFLYHGKVIVYLVQVGLLLLESLLLLGYFALFHPGNQAVLRWGNSPTILHKVCDLPFVFFSDPELIPILAGTLVAACYGCDQNRGVVQLELSIEMLLSLLKSCRQGLLTVQSDSLPQDGATASDPSEGNQTVPEARKPQIEIPVRSNRRSARALLGKGSVSASCIRASKTKIQKTKTCDEWALKHNLPASEASSTFMLHRRFPMSFLDKAEQFFSAETSGPPV</sequence>
<reference evidence="5" key="2">
    <citation type="submission" date="2019-07" db="EMBL/GenBank/DDBJ databases">
        <authorList>
            <person name="Yang Y."/>
            <person name="Bocs S."/>
            <person name="Baudouin L."/>
        </authorList>
    </citation>
    <scope>NUCLEOTIDE SEQUENCE</scope>
    <source>
        <tissue evidence="5">Spear leaf of Hainan Tall coconut</tissue>
    </source>
</reference>
<evidence type="ECO:0000313" key="6">
    <source>
        <dbReference type="Proteomes" id="UP000797356"/>
    </source>
</evidence>
<dbReference type="InterPro" id="IPR032446">
    <property type="entry name" value="SCAPER_N"/>
</dbReference>
<dbReference type="OrthoDB" id="71500at2759"/>
<dbReference type="Pfam" id="PF16501">
    <property type="entry name" value="SCAPER_N"/>
    <property type="match status" value="1"/>
</dbReference>
<gene>
    <name evidence="5" type="ORF">COCNU_05G002190</name>
</gene>
<dbReference type="Proteomes" id="UP000797356">
    <property type="component" value="Chromosome 5"/>
</dbReference>
<feature type="region of interest" description="Disordered" evidence="2">
    <location>
        <begin position="1614"/>
        <end position="1639"/>
    </location>
</feature>
<dbReference type="PANTHER" id="PTHR31434">
    <property type="entry name" value="S PHASE CYCLIN A-ASSOCIATED PROTEIN IN THE ENDOPLASMIC RETICULUM"/>
    <property type="match status" value="1"/>
</dbReference>
<feature type="region of interest" description="Disordered" evidence="2">
    <location>
        <begin position="861"/>
        <end position="887"/>
    </location>
</feature>
<feature type="compositionally biased region" description="Polar residues" evidence="2">
    <location>
        <begin position="957"/>
        <end position="973"/>
    </location>
</feature>
<feature type="coiled-coil region" evidence="1">
    <location>
        <begin position="715"/>
        <end position="750"/>
    </location>
</feature>
<evidence type="ECO:0000313" key="5">
    <source>
        <dbReference type="EMBL" id="KAG1341990.1"/>
    </source>
</evidence>
<dbReference type="PANTHER" id="PTHR31434:SF2">
    <property type="entry name" value="S PHASE CYCLIN A-ASSOCIATED PROTEIN IN THE ENDOPLASMIC RETICULUM"/>
    <property type="match status" value="1"/>
</dbReference>
<protein>
    <submittedName>
        <fullName evidence="5">S phase cyclin A-associated protein in the endoplasmic reticulum-like</fullName>
    </submittedName>
</protein>
<comment type="caution">
    <text evidence="5">The sequence shown here is derived from an EMBL/GenBank/DDBJ whole genome shotgun (WGS) entry which is preliminary data.</text>
</comment>
<keyword evidence="6" id="KW-1185">Reference proteome</keyword>
<feature type="compositionally biased region" description="Polar residues" evidence="2">
    <location>
        <begin position="530"/>
        <end position="546"/>
    </location>
</feature>
<evidence type="ECO:0000256" key="1">
    <source>
        <dbReference type="SAM" id="Coils"/>
    </source>
</evidence>
<feature type="region of interest" description="Disordered" evidence="2">
    <location>
        <begin position="1383"/>
        <end position="1409"/>
    </location>
</feature>
<proteinExistence type="predicted"/>
<feature type="transmembrane region" description="Helical" evidence="3">
    <location>
        <begin position="1508"/>
        <end position="1531"/>
    </location>
</feature>
<feature type="domain" description="S phase cyclin A-associated protein in the endoplasmic reticulum N-terminal" evidence="4">
    <location>
        <begin position="391"/>
        <end position="492"/>
    </location>
</feature>
<feature type="region of interest" description="Disordered" evidence="2">
    <location>
        <begin position="370"/>
        <end position="390"/>
    </location>
</feature>
<evidence type="ECO:0000256" key="2">
    <source>
        <dbReference type="SAM" id="MobiDB-lite"/>
    </source>
</evidence>
<keyword evidence="1" id="KW-0175">Coiled coil</keyword>
<keyword evidence="3" id="KW-0472">Membrane</keyword>
<evidence type="ECO:0000256" key="3">
    <source>
        <dbReference type="SAM" id="Phobius"/>
    </source>
</evidence>
<keyword evidence="3" id="KW-0812">Transmembrane</keyword>
<dbReference type="EMBL" id="CM017876">
    <property type="protein sequence ID" value="KAG1341990.1"/>
    <property type="molecule type" value="Genomic_DNA"/>
</dbReference>
<feature type="region of interest" description="Disordered" evidence="2">
    <location>
        <begin position="938"/>
        <end position="973"/>
    </location>
</feature>
<organism evidence="5 6">
    <name type="scientific">Cocos nucifera</name>
    <name type="common">Coconut palm</name>
    <dbReference type="NCBI Taxonomy" id="13894"/>
    <lineage>
        <taxon>Eukaryota</taxon>
        <taxon>Viridiplantae</taxon>
        <taxon>Streptophyta</taxon>
        <taxon>Embryophyta</taxon>
        <taxon>Tracheophyta</taxon>
        <taxon>Spermatophyta</taxon>
        <taxon>Magnoliopsida</taxon>
        <taxon>Liliopsida</taxon>
        <taxon>Arecaceae</taxon>
        <taxon>Arecoideae</taxon>
        <taxon>Cocoseae</taxon>
        <taxon>Attaleinae</taxon>
        <taxon>Cocos</taxon>
    </lineage>
</organism>
<name>A0A8K0I930_COCNU</name>
<feature type="region of interest" description="Disordered" evidence="2">
    <location>
        <begin position="452"/>
        <end position="471"/>
    </location>
</feature>
<accession>A0A8K0I930</accession>
<feature type="compositionally biased region" description="Basic and acidic residues" evidence="2">
    <location>
        <begin position="1383"/>
        <end position="1402"/>
    </location>
</feature>
<feature type="region of interest" description="Disordered" evidence="2">
    <location>
        <begin position="530"/>
        <end position="551"/>
    </location>
</feature>
<feature type="compositionally biased region" description="Polar residues" evidence="2">
    <location>
        <begin position="1287"/>
        <end position="1298"/>
    </location>
</feature>
<feature type="compositionally biased region" description="Basic and acidic residues" evidence="2">
    <location>
        <begin position="178"/>
        <end position="196"/>
    </location>
</feature>
<reference evidence="5" key="1">
    <citation type="journal article" date="2017" name="Gigascience">
        <title>The genome draft of coconut (Cocos nucifera).</title>
        <authorList>
            <person name="Xiao Y."/>
            <person name="Xu P."/>
            <person name="Fan H."/>
            <person name="Baudouin L."/>
            <person name="Xia W."/>
            <person name="Bocs S."/>
            <person name="Xu J."/>
            <person name="Li Q."/>
            <person name="Guo A."/>
            <person name="Zhou L."/>
            <person name="Li J."/>
            <person name="Wu Y."/>
            <person name="Ma Z."/>
            <person name="Armero A."/>
            <person name="Issali A.E."/>
            <person name="Liu N."/>
            <person name="Peng M."/>
            <person name="Yang Y."/>
        </authorList>
    </citation>
    <scope>NUCLEOTIDE SEQUENCE</scope>
    <source>
        <tissue evidence="5">Spear leaf of Hainan Tall coconut</tissue>
    </source>
</reference>
<evidence type="ECO:0000259" key="4">
    <source>
        <dbReference type="Pfam" id="PF16501"/>
    </source>
</evidence>
<feature type="region of interest" description="Disordered" evidence="2">
    <location>
        <begin position="176"/>
        <end position="196"/>
    </location>
</feature>
<feature type="compositionally biased region" description="Polar residues" evidence="2">
    <location>
        <begin position="1623"/>
        <end position="1632"/>
    </location>
</feature>
<feature type="region of interest" description="Disordered" evidence="2">
    <location>
        <begin position="1281"/>
        <end position="1301"/>
    </location>
</feature>